<evidence type="ECO:0000256" key="1">
    <source>
        <dbReference type="ARBA" id="ARBA00001966"/>
    </source>
</evidence>
<dbReference type="Pfam" id="PF04055">
    <property type="entry name" value="Radical_SAM"/>
    <property type="match status" value="1"/>
</dbReference>
<dbReference type="SFLD" id="SFLDS00029">
    <property type="entry name" value="Radical_SAM"/>
    <property type="match status" value="1"/>
</dbReference>
<dbReference type="InterPro" id="IPR007197">
    <property type="entry name" value="rSAM"/>
</dbReference>
<evidence type="ECO:0000256" key="3">
    <source>
        <dbReference type="ARBA" id="ARBA00022723"/>
    </source>
</evidence>
<dbReference type="PANTHER" id="PTHR43409">
    <property type="entry name" value="ANAEROBIC MAGNESIUM-PROTOPORPHYRIN IX MONOMETHYL ESTER CYCLASE-RELATED"/>
    <property type="match status" value="1"/>
</dbReference>
<dbReference type="Proteomes" id="UP000234857">
    <property type="component" value="Unassembled WGS sequence"/>
</dbReference>
<dbReference type="InterPro" id="IPR023404">
    <property type="entry name" value="rSAM_horseshoe"/>
</dbReference>
<dbReference type="InterPro" id="IPR051198">
    <property type="entry name" value="BchE-like"/>
</dbReference>
<dbReference type="GO" id="GO:0031419">
    <property type="term" value="F:cobalamin binding"/>
    <property type="evidence" value="ECO:0007669"/>
    <property type="project" value="InterPro"/>
</dbReference>
<sequence length="326" mass="38179">MKIALVYKAFEFFTFEIFSTMLKKRGHNVRLFFFPSLFDDYSIRSKRLAKIFSEESSILKDIEDFAPDMLFFSITTDSLVWNNKIARSLRETLKDSIFLAGGAHPTIIGKEFLKRYPFYDLAVRGMGDEAIISLSLEKSYEDIKGLIYKKDEKIIENDWQVLPDKEFLDTIPDKELFYKKMPYLRKYHTTFAQYGCNYRCSFCIHSSLKKEKNYSIKKRDLGVIIKELERAKQRGSEYVIFYDDDLLSDKTFATELLDLYKEKIRLPFICITHPLSASEDMVKHLKDSGCIGVEIGTQIIDETIRKEVLNRFEDDNSIKNALSLFK</sequence>
<keyword evidence="2" id="KW-0949">S-adenosyl-L-methionine</keyword>
<feature type="domain" description="B12-binding" evidence="6">
    <location>
        <begin position="1"/>
        <end position="145"/>
    </location>
</feature>
<dbReference type="EMBL" id="PKTG01000086">
    <property type="protein sequence ID" value="PLX17467.1"/>
    <property type="molecule type" value="Genomic_DNA"/>
</dbReference>
<dbReference type="GO" id="GO:0051536">
    <property type="term" value="F:iron-sulfur cluster binding"/>
    <property type="evidence" value="ECO:0007669"/>
    <property type="project" value="UniProtKB-KW"/>
</dbReference>
<feature type="domain" description="Radical SAM core" evidence="7">
    <location>
        <begin position="182"/>
        <end position="326"/>
    </location>
</feature>
<dbReference type="GO" id="GO:0003824">
    <property type="term" value="F:catalytic activity"/>
    <property type="evidence" value="ECO:0007669"/>
    <property type="project" value="InterPro"/>
</dbReference>
<evidence type="ECO:0000256" key="4">
    <source>
        <dbReference type="ARBA" id="ARBA00023004"/>
    </source>
</evidence>
<dbReference type="GO" id="GO:0046872">
    <property type="term" value="F:metal ion binding"/>
    <property type="evidence" value="ECO:0007669"/>
    <property type="project" value="UniProtKB-KW"/>
</dbReference>
<name>A0A2N5ZFI7_MUIH1</name>
<evidence type="ECO:0000313" key="8">
    <source>
        <dbReference type="EMBL" id="PLX17467.1"/>
    </source>
</evidence>
<organism evidence="8 9">
    <name type="scientific">Muiribacterium halophilum</name>
    <dbReference type="NCBI Taxonomy" id="2053465"/>
    <lineage>
        <taxon>Bacteria</taxon>
        <taxon>Candidatus Muiribacteriota</taxon>
        <taxon>Candidatus Muiribacteriia</taxon>
        <taxon>Candidatus Muiribacteriales</taxon>
        <taxon>Candidatus Muiribacteriaceae</taxon>
        <taxon>Candidatus Muiribacterium</taxon>
    </lineage>
</organism>
<keyword evidence="4" id="KW-0408">Iron</keyword>
<dbReference type="Pfam" id="PF02310">
    <property type="entry name" value="B12-binding"/>
    <property type="match status" value="1"/>
</dbReference>
<evidence type="ECO:0000256" key="5">
    <source>
        <dbReference type="ARBA" id="ARBA00023014"/>
    </source>
</evidence>
<keyword evidence="3" id="KW-0479">Metal-binding</keyword>
<keyword evidence="5" id="KW-0411">Iron-sulfur</keyword>
<dbReference type="InterPro" id="IPR058240">
    <property type="entry name" value="rSAM_sf"/>
</dbReference>
<evidence type="ECO:0000259" key="7">
    <source>
        <dbReference type="PROSITE" id="PS51918"/>
    </source>
</evidence>
<gene>
    <name evidence="8" type="ORF">C0601_07470</name>
</gene>
<dbReference type="CDD" id="cd01335">
    <property type="entry name" value="Radical_SAM"/>
    <property type="match status" value="1"/>
</dbReference>
<dbReference type="PROSITE" id="PS51332">
    <property type="entry name" value="B12_BINDING"/>
    <property type="match status" value="1"/>
</dbReference>
<feature type="non-terminal residue" evidence="8">
    <location>
        <position position="326"/>
    </location>
</feature>
<dbReference type="PROSITE" id="PS51918">
    <property type="entry name" value="RADICAL_SAM"/>
    <property type="match status" value="1"/>
</dbReference>
<protein>
    <submittedName>
        <fullName evidence="8">Uncharacterized protein</fullName>
    </submittedName>
</protein>
<evidence type="ECO:0000259" key="6">
    <source>
        <dbReference type="PROSITE" id="PS51332"/>
    </source>
</evidence>
<dbReference type="AlphaFoldDB" id="A0A2N5ZFI7"/>
<accession>A0A2N5ZFI7</accession>
<reference evidence="8 9" key="1">
    <citation type="submission" date="2017-11" db="EMBL/GenBank/DDBJ databases">
        <title>Genome-resolved metagenomics identifies genetic mobility, metabolic interactions, and unexpected diversity in perchlorate-reducing communities.</title>
        <authorList>
            <person name="Barnum T.P."/>
            <person name="Figueroa I.A."/>
            <person name="Carlstrom C.I."/>
            <person name="Lucas L.N."/>
            <person name="Engelbrektson A.L."/>
            <person name="Coates J.D."/>
        </authorList>
    </citation>
    <scope>NUCLEOTIDE SEQUENCE [LARGE SCALE GENOMIC DNA]</scope>
    <source>
        <strain evidence="8">BM706</strain>
    </source>
</reference>
<evidence type="ECO:0000313" key="9">
    <source>
        <dbReference type="Proteomes" id="UP000234857"/>
    </source>
</evidence>
<dbReference type="SUPFAM" id="SSF102114">
    <property type="entry name" value="Radical SAM enzymes"/>
    <property type="match status" value="1"/>
</dbReference>
<dbReference type="Gene3D" id="3.80.30.20">
    <property type="entry name" value="tm_1862 like domain"/>
    <property type="match status" value="1"/>
</dbReference>
<comment type="cofactor">
    <cofactor evidence="1">
        <name>[4Fe-4S] cluster</name>
        <dbReference type="ChEBI" id="CHEBI:49883"/>
    </cofactor>
</comment>
<dbReference type="InterPro" id="IPR006158">
    <property type="entry name" value="Cobalamin-bd"/>
</dbReference>
<proteinExistence type="predicted"/>
<evidence type="ECO:0000256" key="2">
    <source>
        <dbReference type="ARBA" id="ARBA00022691"/>
    </source>
</evidence>
<comment type="caution">
    <text evidence="8">The sequence shown here is derived from an EMBL/GenBank/DDBJ whole genome shotgun (WGS) entry which is preliminary data.</text>
</comment>
<dbReference type="SFLD" id="SFLDG01082">
    <property type="entry name" value="B12-binding_domain_containing"/>
    <property type="match status" value="1"/>
</dbReference>
<dbReference type="Gene3D" id="3.40.50.280">
    <property type="entry name" value="Cobalamin-binding domain"/>
    <property type="match status" value="1"/>
</dbReference>